<protein>
    <recommendedName>
        <fullName evidence="5">LPXTG cell wall anchor domain-containing protein</fullName>
    </recommendedName>
</protein>
<keyword evidence="4" id="KW-1185">Reference proteome</keyword>
<gene>
    <name evidence="3" type="ORF">NQ502_07810</name>
</gene>
<dbReference type="Proteomes" id="UP001060164">
    <property type="component" value="Chromosome"/>
</dbReference>
<evidence type="ECO:0000256" key="1">
    <source>
        <dbReference type="SAM" id="Phobius"/>
    </source>
</evidence>
<feature type="chain" id="PRO_5046132843" description="LPXTG cell wall anchor domain-containing protein" evidence="2">
    <location>
        <begin position="25"/>
        <end position="244"/>
    </location>
</feature>
<name>A0ABY5VLN2_9FIRM</name>
<evidence type="ECO:0000313" key="3">
    <source>
        <dbReference type="EMBL" id="UWP60923.1"/>
    </source>
</evidence>
<feature type="signal peptide" evidence="2">
    <location>
        <begin position="1"/>
        <end position="24"/>
    </location>
</feature>
<sequence>MRKKITAILTMLTLLLSMNTIVFAEDFNVSYEGDAEKFIFVDGNSSIFENFKDIAPGEVRTQKITLTNNDSERMRFFMKTTATDELGDADAVFIITISRDGTELYSGTIQGLRELSSGAMEDSLMLADLSKGESANVEMTLEVDETLPSDVGYENQQTDIQFIFAVDNPPENEGTTTTETKKGEDKTVYKKGATTVQRVVSNIASKVKTGDTTTLGLYAGILVLGAAVIIGLVVYRKRKGSKEE</sequence>
<keyword evidence="2" id="KW-0732">Signal</keyword>
<accession>A0ABY5VLN2</accession>
<evidence type="ECO:0008006" key="5">
    <source>
        <dbReference type="Google" id="ProtNLM"/>
    </source>
</evidence>
<evidence type="ECO:0000256" key="2">
    <source>
        <dbReference type="SAM" id="SignalP"/>
    </source>
</evidence>
<keyword evidence="1" id="KW-1133">Transmembrane helix</keyword>
<dbReference type="EMBL" id="CP102290">
    <property type="protein sequence ID" value="UWP60923.1"/>
    <property type="molecule type" value="Genomic_DNA"/>
</dbReference>
<feature type="transmembrane region" description="Helical" evidence="1">
    <location>
        <begin position="215"/>
        <end position="235"/>
    </location>
</feature>
<evidence type="ECO:0000313" key="4">
    <source>
        <dbReference type="Proteomes" id="UP001060164"/>
    </source>
</evidence>
<keyword evidence="1" id="KW-0812">Transmembrane</keyword>
<proteinExistence type="predicted"/>
<reference evidence="3" key="1">
    <citation type="journal article" date="2022" name="Cell">
        <title>Design, construction, and in vivo augmentation of a complex gut microbiome.</title>
        <authorList>
            <person name="Cheng A.G."/>
            <person name="Ho P.Y."/>
            <person name="Aranda-Diaz A."/>
            <person name="Jain S."/>
            <person name="Yu F.B."/>
            <person name="Meng X."/>
            <person name="Wang M."/>
            <person name="Iakiviak M."/>
            <person name="Nagashima K."/>
            <person name="Zhao A."/>
            <person name="Murugkar P."/>
            <person name="Patil A."/>
            <person name="Atabakhsh K."/>
            <person name="Weakley A."/>
            <person name="Yan J."/>
            <person name="Brumbaugh A.R."/>
            <person name="Higginbottom S."/>
            <person name="Dimas A."/>
            <person name="Shiver A.L."/>
            <person name="Deutschbauer A."/>
            <person name="Neff N."/>
            <person name="Sonnenburg J.L."/>
            <person name="Huang K.C."/>
            <person name="Fischbach M.A."/>
        </authorList>
    </citation>
    <scope>NUCLEOTIDE SEQUENCE</scope>
    <source>
        <strain evidence="3">DSM 19829</strain>
    </source>
</reference>
<dbReference type="RefSeq" id="WP_028527621.1">
    <property type="nucleotide sequence ID" value="NZ_CABLBR010000003.1"/>
</dbReference>
<keyword evidence="1" id="KW-0472">Membrane</keyword>
<organism evidence="3 4">
    <name type="scientific">Ruminococcus gauvreauii</name>
    <dbReference type="NCBI Taxonomy" id="438033"/>
    <lineage>
        <taxon>Bacteria</taxon>
        <taxon>Bacillati</taxon>
        <taxon>Bacillota</taxon>
        <taxon>Clostridia</taxon>
        <taxon>Eubacteriales</taxon>
        <taxon>Oscillospiraceae</taxon>
        <taxon>Ruminococcus</taxon>
    </lineage>
</organism>